<dbReference type="Gene3D" id="3.30.559.10">
    <property type="entry name" value="Chloramphenicol acetyltransferase-like domain"/>
    <property type="match status" value="2"/>
</dbReference>
<reference evidence="2" key="2">
    <citation type="submission" date="2023-05" db="EMBL/GenBank/DDBJ databases">
        <authorList>
            <consortium name="Lawrence Berkeley National Laboratory"/>
            <person name="Steindorff A."/>
            <person name="Hensen N."/>
            <person name="Bonometti L."/>
            <person name="Westerberg I."/>
            <person name="Brannstrom I.O."/>
            <person name="Guillou S."/>
            <person name="Cros-Aarteil S."/>
            <person name="Calhoun S."/>
            <person name="Haridas S."/>
            <person name="Kuo A."/>
            <person name="Mondo S."/>
            <person name="Pangilinan J."/>
            <person name="Riley R."/>
            <person name="Labutti K."/>
            <person name="Andreopoulos B."/>
            <person name="Lipzen A."/>
            <person name="Chen C."/>
            <person name="Yanf M."/>
            <person name="Daum C."/>
            <person name="Ng V."/>
            <person name="Clum A."/>
            <person name="Ohm R."/>
            <person name="Martin F."/>
            <person name="Silar P."/>
            <person name="Natvig D."/>
            <person name="Lalanne C."/>
            <person name="Gautier V."/>
            <person name="Ament-Velasquez S.L."/>
            <person name="Kruys A."/>
            <person name="Hutchinson M.I."/>
            <person name="Powell A.J."/>
            <person name="Barry K."/>
            <person name="Miller A.N."/>
            <person name="Grigoriev I.V."/>
            <person name="Debuchy R."/>
            <person name="Gladieux P."/>
            <person name="Thoren M.H."/>
            <person name="Johannesson H."/>
        </authorList>
    </citation>
    <scope>NUCLEOTIDE SEQUENCE</scope>
    <source>
        <strain evidence="2">PSN243</strain>
    </source>
</reference>
<dbReference type="AlphaFoldDB" id="A0AAV9GHN6"/>
<evidence type="ECO:0008006" key="4">
    <source>
        <dbReference type="Google" id="ProtNLM"/>
    </source>
</evidence>
<protein>
    <recommendedName>
        <fullName evidence="4">Trichothecene 3-O-acetyltransferase</fullName>
    </recommendedName>
</protein>
<keyword evidence="1" id="KW-0808">Transferase</keyword>
<sequence length="516" mass="57445">MDPSDARKKWISSLTEQLPLNGIDLNAPKVYTRMAYGFPFESNTANNINAAAKYLFTCFQRALTCFPFMGGQIIHPRDDKLPQLFFSRHPANLNIHHFCSEIFDTKVHGENENYHWTWNQLQNAGVPPDAIDKDLLSLSPDHPENLSGKCYHPVTLRLNFIPGGLVLCFAFHHAIADGASYHAFYQCMFNPGRRFDEAAFNASLRRRSNFNALLAGRGAQIVDITNLPEYDFDFSAPSVEAPVTSVSEGVSNVPACVASVLRFSAARVLDLKKEACEYLRSIYGPLAFVSSADTICGLTWLHVTRARLEHLDPNEITRFATAVDIRNRMIPDLTKEAYIGNMYLRTMTDKHIRVKDLVNTEDGSTPATLGDVAEAAWLIRRAIQAFHNPDHLCEHLALLSNVFHGADPDLISHASHLALNKQRTGLDNSVWVSTGVDIEFGIPGTGGGKPEWARKTYSAYEGSLNIMPRKGGTKGDEDWEILLALREDVMNKLMGETELGAYTTKPSAERPIAPRL</sequence>
<keyword evidence="3" id="KW-1185">Reference proteome</keyword>
<dbReference type="InterPro" id="IPR051283">
    <property type="entry name" value="Sec_Metabolite_Acyltrans"/>
</dbReference>
<dbReference type="Pfam" id="PF02458">
    <property type="entry name" value="Transferase"/>
    <property type="match status" value="1"/>
</dbReference>
<reference evidence="2" key="1">
    <citation type="journal article" date="2023" name="Mol. Phylogenet. Evol.">
        <title>Genome-scale phylogeny and comparative genomics of the fungal order Sordariales.</title>
        <authorList>
            <person name="Hensen N."/>
            <person name="Bonometti L."/>
            <person name="Westerberg I."/>
            <person name="Brannstrom I.O."/>
            <person name="Guillou S."/>
            <person name="Cros-Aarteil S."/>
            <person name="Calhoun S."/>
            <person name="Haridas S."/>
            <person name="Kuo A."/>
            <person name="Mondo S."/>
            <person name="Pangilinan J."/>
            <person name="Riley R."/>
            <person name="LaButti K."/>
            <person name="Andreopoulos B."/>
            <person name="Lipzen A."/>
            <person name="Chen C."/>
            <person name="Yan M."/>
            <person name="Daum C."/>
            <person name="Ng V."/>
            <person name="Clum A."/>
            <person name="Steindorff A."/>
            <person name="Ohm R.A."/>
            <person name="Martin F."/>
            <person name="Silar P."/>
            <person name="Natvig D.O."/>
            <person name="Lalanne C."/>
            <person name="Gautier V."/>
            <person name="Ament-Velasquez S.L."/>
            <person name="Kruys A."/>
            <person name="Hutchinson M.I."/>
            <person name="Powell A.J."/>
            <person name="Barry K."/>
            <person name="Miller A.N."/>
            <person name="Grigoriev I.V."/>
            <person name="Debuchy R."/>
            <person name="Gladieux P."/>
            <person name="Hiltunen Thoren M."/>
            <person name="Johannesson H."/>
        </authorList>
    </citation>
    <scope>NUCLEOTIDE SEQUENCE</scope>
    <source>
        <strain evidence="2">PSN243</strain>
    </source>
</reference>
<dbReference type="Proteomes" id="UP001321760">
    <property type="component" value="Unassembled WGS sequence"/>
</dbReference>
<dbReference type="GO" id="GO:0016740">
    <property type="term" value="F:transferase activity"/>
    <property type="evidence" value="ECO:0007669"/>
    <property type="project" value="UniProtKB-KW"/>
</dbReference>
<dbReference type="InterPro" id="IPR023213">
    <property type="entry name" value="CAT-like_dom_sf"/>
</dbReference>
<evidence type="ECO:0000256" key="1">
    <source>
        <dbReference type="ARBA" id="ARBA00022679"/>
    </source>
</evidence>
<evidence type="ECO:0000313" key="2">
    <source>
        <dbReference type="EMBL" id="KAK4446526.1"/>
    </source>
</evidence>
<dbReference type="EMBL" id="MU865956">
    <property type="protein sequence ID" value="KAK4446526.1"/>
    <property type="molecule type" value="Genomic_DNA"/>
</dbReference>
<dbReference type="PANTHER" id="PTHR31896:SF64">
    <property type="entry name" value="TRICHOTHECENE 3-O-ACETYLTRANSFERASE"/>
    <property type="match status" value="1"/>
</dbReference>
<organism evidence="2 3">
    <name type="scientific">Podospora aff. communis PSN243</name>
    <dbReference type="NCBI Taxonomy" id="3040156"/>
    <lineage>
        <taxon>Eukaryota</taxon>
        <taxon>Fungi</taxon>
        <taxon>Dikarya</taxon>
        <taxon>Ascomycota</taxon>
        <taxon>Pezizomycotina</taxon>
        <taxon>Sordariomycetes</taxon>
        <taxon>Sordariomycetidae</taxon>
        <taxon>Sordariales</taxon>
        <taxon>Podosporaceae</taxon>
        <taxon>Podospora</taxon>
    </lineage>
</organism>
<name>A0AAV9GHN6_9PEZI</name>
<gene>
    <name evidence="2" type="ORF">QBC34DRAFT_383152</name>
</gene>
<evidence type="ECO:0000313" key="3">
    <source>
        <dbReference type="Proteomes" id="UP001321760"/>
    </source>
</evidence>
<accession>A0AAV9GHN6</accession>
<proteinExistence type="predicted"/>
<comment type="caution">
    <text evidence="2">The sequence shown here is derived from an EMBL/GenBank/DDBJ whole genome shotgun (WGS) entry which is preliminary data.</text>
</comment>
<dbReference type="PANTHER" id="PTHR31896">
    <property type="entry name" value="FAMILY REGULATORY PROTEIN, PUTATIVE (AFU_ORTHOLOGUE AFUA_3G14730)-RELATED"/>
    <property type="match status" value="1"/>
</dbReference>